<reference evidence="1" key="2">
    <citation type="journal article" date="2022" name="Microb. Genom.">
        <title>A chromosome-scale genome assembly of the tomato pathogen Cladosporium fulvum reveals a compartmentalized genome architecture and the presence of a dispensable chromosome.</title>
        <authorList>
            <person name="Zaccaron A.Z."/>
            <person name="Chen L.H."/>
            <person name="Samaras A."/>
            <person name="Stergiopoulos I."/>
        </authorList>
    </citation>
    <scope>NUCLEOTIDE SEQUENCE</scope>
    <source>
        <strain evidence="1">Race5_Kim</strain>
    </source>
</reference>
<dbReference type="RefSeq" id="XP_047768864.1">
    <property type="nucleotide sequence ID" value="XM_047912971.1"/>
</dbReference>
<dbReference type="EMBL" id="CP090174">
    <property type="protein sequence ID" value="UJO24498.1"/>
    <property type="molecule type" value="Genomic_DNA"/>
</dbReference>
<organism evidence="1 2">
    <name type="scientific">Passalora fulva</name>
    <name type="common">Tomato leaf mold</name>
    <name type="synonym">Cladosporium fulvum</name>
    <dbReference type="NCBI Taxonomy" id="5499"/>
    <lineage>
        <taxon>Eukaryota</taxon>
        <taxon>Fungi</taxon>
        <taxon>Dikarya</taxon>
        <taxon>Ascomycota</taxon>
        <taxon>Pezizomycotina</taxon>
        <taxon>Dothideomycetes</taxon>
        <taxon>Dothideomycetidae</taxon>
        <taxon>Mycosphaerellales</taxon>
        <taxon>Mycosphaerellaceae</taxon>
        <taxon>Fulvia</taxon>
    </lineage>
</organism>
<dbReference type="GeneID" id="71993701"/>
<sequence>MANEQTLSLQGEAQSKTSKCHLLALPVELRLCIYDHYFADCIPNSTNKDGSALLEVCRTIRIEATPECEKHMTTQLGILDRQFVASTEHYLNIRARWASGTHPIFLSGMILVRENLDRISRRKCALIKMQGDIRQVWEREKAEDAFSLMVLEEKGSERLPWA</sequence>
<evidence type="ECO:0000313" key="2">
    <source>
        <dbReference type="Proteomes" id="UP000756132"/>
    </source>
</evidence>
<proteinExistence type="predicted"/>
<reference evidence="1" key="1">
    <citation type="submission" date="2021-12" db="EMBL/GenBank/DDBJ databases">
        <authorList>
            <person name="Zaccaron A."/>
            <person name="Stergiopoulos I."/>
        </authorList>
    </citation>
    <scope>NUCLEOTIDE SEQUENCE</scope>
    <source>
        <strain evidence="1">Race5_Kim</strain>
    </source>
</reference>
<gene>
    <name evidence="1" type="ORF">CLAFUR5_13823</name>
</gene>
<dbReference type="KEGG" id="ffu:CLAFUR5_13823"/>
<accession>A0A9Q8PL66</accession>
<dbReference type="Proteomes" id="UP000756132">
    <property type="component" value="Chromosome 12"/>
</dbReference>
<keyword evidence="2" id="KW-1185">Reference proteome</keyword>
<protein>
    <submittedName>
        <fullName evidence="1">Uncharacterized protein</fullName>
    </submittedName>
</protein>
<dbReference type="OrthoDB" id="2951834at2759"/>
<evidence type="ECO:0000313" key="1">
    <source>
        <dbReference type="EMBL" id="UJO24498.1"/>
    </source>
</evidence>
<name>A0A9Q8PL66_PASFU</name>
<dbReference type="AlphaFoldDB" id="A0A9Q8PL66"/>